<dbReference type="PANTHER" id="PTHR13164">
    <property type="entry name" value="CALICYLIN BINDING PROTEIN"/>
    <property type="match status" value="1"/>
</dbReference>
<dbReference type="InterPro" id="IPR052289">
    <property type="entry name" value="Calcyclin-binding_UBL-bridge"/>
</dbReference>
<sequence>MSTYTEDEQTRRDSALADNIDRKGRNAYYYAHAHKADGPVWDMKPEPRLLSTESVEVEKEAVIVAQPITDYAWEDQDKKVKIYVMFEGVGELADEAVKLDFDANSFGLTIMGYKEENHKLAFGTLFANIENATAKKKPNKIILTLFKSEENSWPCIAAGTPS</sequence>
<evidence type="ECO:0000313" key="3">
    <source>
        <dbReference type="Proteomes" id="UP001162640"/>
    </source>
</evidence>
<dbReference type="EMBL" id="BLQM01000182">
    <property type="protein sequence ID" value="GMH73096.1"/>
    <property type="molecule type" value="Genomic_DNA"/>
</dbReference>
<evidence type="ECO:0000259" key="1">
    <source>
        <dbReference type="Pfam" id="PF04969"/>
    </source>
</evidence>
<dbReference type="SUPFAM" id="SSF49764">
    <property type="entry name" value="HSP20-like chaperones"/>
    <property type="match status" value="1"/>
</dbReference>
<protein>
    <recommendedName>
        <fullName evidence="1">CS domain-containing protein</fullName>
    </recommendedName>
</protein>
<dbReference type="Pfam" id="PF04969">
    <property type="entry name" value="CS"/>
    <property type="match status" value="1"/>
</dbReference>
<dbReference type="InterPro" id="IPR007052">
    <property type="entry name" value="CS_dom"/>
</dbReference>
<proteinExistence type="predicted"/>
<dbReference type="Gene3D" id="2.60.40.790">
    <property type="match status" value="1"/>
</dbReference>
<name>A0A9W7AM63_9STRA</name>
<dbReference type="Proteomes" id="UP001162640">
    <property type="component" value="Unassembled WGS sequence"/>
</dbReference>
<feature type="domain" description="CS" evidence="1">
    <location>
        <begin position="70"/>
        <end position="145"/>
    </location>
</feature>
<evidence type="ECO:0000313" key="2">
    <source>
        <dbReference type="EMBL" id="GMH73096.1"/>
    </source>
</evidence>
<dbReference type="PANTHER" id="PTHR13164:SF6">
    <property type="entry name" value="CS DOMAIN-CONTAINING PROTEIN"/>
    <property type="match status" value="1"/>
</dbReference>
<dbReference type="GO" id="GO:0005634">
    <property type="term" value="C:nucleus"/>
    <property type="evidence" value="ECO:0007669"/>
    <property type="project" value="TreeGrafter"/>
</dbReference>
<organism evidence="2 3">
    <name type="scientific">Triparma laevis f. inornata</name>
    <dbReference type="NCBI Taxonomy" id="1714386"/>
    <lineage>
        <taxon>Eukaryota</taxon>
        <taxon>Sar</taxon>
        <taxon>Stramenopiles</taxon>
        <taxon>Ochrophyta</taxon>
        <taxon>Bolidophyceae</taxon>
        <taxon>Parmales</taxon>
        <taxon>Triparmaceae</taxon>
        <taxon>Triparma</taxon>
    </lineage>
</organism>
<reference evidence="3" key="1">
    <citation type="journal article" date="2023" name="Commun. Biol.">
        <title>Genome analysis of Parmales, the sister group of diatoms, reveals the evolutionary specialization of diatoms from phago-mixotrophs to photoautotrophs.</title>
        <authorList>
            <person name="Ban H."/>
            <person name="Sato S."/>
            <person name="Yoshikawa S."/>
            <person name="Yamada K."/>
            <person name="Nakamura Y."/>
            <person name="Ichinomiya M."/>
            <person name="Sato N."/>
            <person name="Blanc-Mathieu R."/>
            <person name="Endo H."/>
            <person name="Kuwata A."/>
            <person name="Ogata H."/>
        </authorList>
    </citation>
    <scope>NUCLEOTIDE SEQUENCE [LARGE SCALE GENOMIC DNA]</scope>
</reference>
<accession>A0A9W7AM63</accession>
<dbReference type="AlphaFoldDB" id="A0A9W7AM63"/>
<dbReference type="InterPro" id="IPR008978">
    <property type="entry name" value="HSP20-like_chaperone"/>
</dbReference>
<gene>
    <name evidence="2" type="ORF">TL16_g06090</name>
</gene>
<comment type="caution">
    <text evidence="2">The sequence shown here is derived from an EMBL/GenBank/DDBJ whole genome shotgun (WGS) entry which is preliminary data.</text>
</comment>